<feature type="transmembrane region" description="Helical" evidence="2">
    <location>
        <begin position="6"/>
        <end position="24"/>
    </location>
</feature>
<dbReference type="GeneID" id="109114113"/>
<evidence type="ECO:0000256" key="2">
    <source>
        <dbReference type="SAM" id="Phobius"/>
    </source>
</evidence>
<dbReference type="PANTHER" id="PTHR47481">
    <property type="match status" value="1"/>
</dbReference>
<dbReference type="AlphaFoldDB" id="A0A1U8PZ24"/>
<keyword evidence="4" id="KW-1185">Reference proteome</keyword>
<dbReference type="Pfam" id="PF22936">
    <property type="entry name" value="Pol_BBD"/>
    <property type="match status" value="1"/>
</dbReference>
<dbReference type="InParanoid" id="A0A1U8PZ24"/>
<dbReference type="Proteomes" id="UP000189703">
    <property type="component" value="Unplaced"/>
</dbReference>
<dbReference type="InterPro" id="IPR054722">
    <property type="entry name" value="PolX-like_BBD"/>
</dbReference>
<dbReference type="OrthoDB" id="1937754at2759"/>
<evidence type="ECO:0000313" key="5">
    <source>
        <dbReference type="RefSeq" id="XP_019051798.1"/>
    </source>
</evidence>
<sequence length="337" mass="38362">MVTIWLLYLSQSLNKILFFILYIFGLGPEYESIITVITNRPNFETLTINDILGLLLNHEAWLEQHKQPIYENSPLANLVENFNNNRSKNSWNQKPFNGHGGFPQTHGCGHGGRGRNGNPNPSNTSSGRGNGGDRGKGGTPSIVCQVCSKPGHGILTCRSHYDLSYREEQQLNSTEPAAYHTGMSSEFNPTWYPNSGATHHLTQDLENLQNKSEYSGPNQVTIGNETSLRFLSIGSSSLQYTHHSFALHNIYHVPHITKNLLSVSQFTKDNEHFFEFHRDCFLLKDYTRRVLFEELVEMGYINFLVLLKSRIKLQCLLENVQPFWDGTNDWDMQPSKL</sequence>
<evidence type="ECO:0000256" key="1">
    <source>
        <dbReference type="SAM" id="MobiDB-lite"/>
    </source>
</evidence>
<accession>A0A1U8PZ24</accession>
<feature type="region of interest" description="Disordered" evidence="1">
    <location>
        <begin position="89"/>
        <end position="137"/>
    </location>
</feature>
<feature type="domain" description="Retrovirus-related Pol polyprotein from transposon TNT 1-94-like beta-barrel" evidence="3">
    <location>
        <begin position="191"/>
        <end position="269"/>
    </location>
</feature>
<reference evidence="5" key="1">
    <citation type="submission" date="2025-08" db="UniProtKB">
        <authorList>
            <consortium name="RefSeq"/>
        </authorList>
    </citation>
    <scope>IDENTIFICATION</scope>
</reference>
<keyword evidence="2" id="KW-0812">Transmembrane</keyword>
<name>A0A1U8PZ24_NELNU</name>
<keyword evidence="2" id="KW-0472">Membrane</keyword>
<protein>
    <submittedName>
        <fullName evidence="5">Uncharacterized protein LOC109114113</fullName>
    </submittedName>
</protein>
<evidence type="ECO:0000313" key="4">
    <source>
        <dbReference type="Proteomes" id="UP000189703"/>
    </source>
</evidence>
<evidence type="ECO:0000259" key="3">
    <source>
        <dbReference type="Pfam" id="PF22936"/>
    </source>
</evidence>
<organism evidence="4 5">
    <name type="scientific">Nelumbo nucifera</name>
    <name type="common">Sacred lotus</name>
    <dbReference type="NCBI Taxonomy" id="4432"/>
    <lineage>
        <taxon>Eukaryota</taxon>
        <taxon>Viridiplantae</taxon>
        <taxon>Streptophyta</taxon>
        <taxon>Embryophyta</taxon>
        <taxon>Tracheophyta</taxon>
        <taxon>Spermatophyta</taxon>
        <taxon>Magnoliopsida</taxon>
        <taxon>Proteales</taxon>
        <taxon>Nelumbonaceae</taxon>
        <taxon>Nelumbo</taxon>
    </lineage>
</organism>
<keyword evidence="2" id="KW-1133">Transmembrane helix</keyword>
<gene>
    <name evidence="5" type="primary">LOC109114113</name>
</gene>
<dbReference type="PANTHER" id="PTHR47481:SF28">
    <property type="entry name" value="RETROTRANSPOSON COPIA-LIKE N-TERMINAL DOMAIN-CONTAINING PROTEIN"/>
    <property type="match status" value="1"/>
</dbReference>
<dbReference type="KEGG" id="nnu:109114113"/>
<proteinExistence type="predicted"/>
<dbReference type="RefSeq" id="XP_019051798.1">
    <property type="nucleotide sequence ID" value="XM_019196253.1"/>
</dbReference>
<feature type="compositionally biased region" description="Low complexity" evidence="1">
    <location>
        <begin position="116"/>
        <end position="127"/>
    </location>
</feature>